<keyword evidence="2" id="KW-0808">Transferase</keyword>
<dbReference type="PANTHER" id="PTHR11669:SF8">
    <property type="entry name" value="DNA POLYMERASE III SUBUNIT DELTA"/>
    <property type="match status" value="1"/>
</dbReference>
<dbReference type="RefSeq" id="WP_163651203.1">
    <property type="nucleotide sequence ID" value="NZ_JAAGRN010000001.1"/>
</dbReference>
<dbReference type="EMBL" id="JAAGRN010000001">
    <property type="protein sequence ID" value="NDY81912.1"/>
    <property type="molecule type" value="Genomic_DNA"/>
</dbReference>
<accession>A0A6B2QUY3</accession>
<dbReference type="GO" id="GO:0006261">
    <property type="term" value="P:DNA-templated DNA replication"/>
    <property type="evidence" value="ECO:0007669"/>
    <property type="project" value="TreeGrafter"/>
</dbReference>
<dbReference type="NCBIfam" id="TIGR00678">
    <property type="entry name" value="holB"/>
    <property type="match status" value="1"/>
</dbReference>
<dbReference type="GO" id="GO:0003887">
    <property type="term" value="F:DNA-directed DNA polymerase activity"/>
    <property type="evidence" value="ECO:0007669"/>
    <property type="project" value="UniProtKB-EC"/>
</dbReference>
<sequence length="359" mass="39382">MSFDAFLPWHTDVAKAWLKDQDRFAHAWLIHGLAGIGKREFSFAAARSLLCENPVDGMACGQCVACGWVNQGNHPDLRRIRPEAIAIEEGANQDSDEEGGGDSATSEVSGTKKAPSKDIRIDQIRSLEPWFNNATHRGGWRIALIYPAEALTVISANALLKVLEEPPPSTVFLLVADAPDRLLPTLLSRCRRLPLATPPKDIAHNWLLQNGVKQPDLWLAASGGAPLLAKTLSATHDNPCPSWISEFVQSLSKGNMPDIGKIADLLSKSATTSWIDSLQRLIIDALMVANGLQARYFPTMQSHLDRIFIKKAAVSLSDLSIWLNEQQRVAGHPLNTKLFAHSVIQKVAGVFMRALQLKK</sequence>
<comment type="caution">
    <text evidence="2">The sequence shown here is derived from an EMBL/GenBank/DDBJ whole genome shotgun (WGS) entry which is preliminary data.</text>
</comment>
<evidence type="ECO:0000313" key="2">
    <source>
        <dbReference type="EMBL" id="NDY81912.1"/>
    </source>
</evidence>
<reference evidence="2" key="1">
    <citation type="submission" date="2020-02" db="EMBL/GenBank/DDBJ databases">
        <authorList>
            <person name="Chen W.-M."/>
        </authorList>
    </citation>
    <scope>NUCLEOTIDE SEQUENCE</scope>
    <source>
        <strain evidence="2">NBD-18</strain>
    </source>
</reference>
<name>A0A6B2QUY3_9BURK</name>
<dbReference type="GO" id="GO:0009360">
    <property type="term" value="C:DNA polymerase III complex"/>
    <property type="evidence" value="ECO:0007669"/>
    <property type="project" value="TreeGrafter"/>
</dbReference>
<dbReference type="Pfam" id="PF13177">
    <property type="entry name" value="DNA_pol3_delta2"/>
    <property type="match status" value="1"/>
</dbReference>
<dbReference type="InterPro" id="IPR027417">
    <property type="entry name" value="P-loop_NTPase"/>
</dbReference>
<dbReference type="EC" id="2.7.7.7" evidence="2"/>
<dbReference type="InterPro" id="IPR050238">
    <property type="entry name" value="DNA_Rep/Repair_Clamp_Loader"/>
</dbReference>
<keyword evidence="2" id="KW-0548">Nucleotidyltransferase</keyword>
<protein>
    <submittedName>
        <fullName evidence="2">DNA polymerase III subunit delta</fullName>
        <ecNumber evidence="2">2.7.7.7</ecNumber>
    </submittedName>
</protein>
<dbReference type="PANTHER" id="PTHR11669">
    <property type="entry name" value="REPLICATION FACTOR C / DNA POLYMERASE III GAMMA-TAU SUBUNIT"/>
    <property type="match status" value="1"/>
</dbReference>
<dbReference type="InterPro" id="IPR004622">
    <property type="entry name" value="DNA_pol_HolB"/>
</dbReference>
<organism evidence="2">
    <name type="scientific">Sheuella amnicola</name>
    <dbReference type="NCBI Taxonomy" id="2707330"/>
    <lineage>
        <taxon>Bacteria</taxon>
        <taxon>Pseudomonadati</taxon>
        <taxon>Pseudomonadota</taxon>
        <taxon>Betaproteobacteria</taxon>
        <taxon>Burkholderiales</taxon>
        <taxon>Alcaligenaceae</taxon>
        <taxon>Sheuella</taxon>
    </lineage>
</organism>
<proteinExistence type="predicted"/>
<dbReference type="GO" id="GO:0008408">
    <property type="term" value="F:3'-5' exonuclease activity"/>
    <property type="evidence" value="ECO:0007669"/>
    <property type="project" value="InterPro"/>
</dbReference>
<dbReference type="AlphaFoldDB" id="A0A6B2QUY3"/>
<feature type="region of interest" description="Disordered" evidence="1">
    <location>
        <begin position="89"/>
        <end position="116"/>
    </location>
</feature>
<gene>
    <name evidence="2" type="primary">holB</name>
    <name evidence="2" type="ORF">G3I67_01590</name>
</gene>
<dbReference type="SUPFAM" id="SSF52540">
    <property type="entry name" value="P-loop containing nucleoside triphosphate hydrolases"/>
    <property type="match status" value="1"/>
</dbReference>
<dbReference type="Gene3D" id="3.40.50.300">
    <property type="entry name" value="P-loop containing nucleotide triphosphate hydrolases"/>
    <property type="match status" value="1"/>
</dbReference>
<evidence type="ECO:0000256" key="1">
    <source>
        <dbReference type="SAM" id="MobiDB-lite"/>
    </source>
</evidence>